<dbReference type="PROSITE" id="PS51350">
    <property type="entry name" value="PTS_HPR_DOM"/>
    <property type="match status" value="1"/>
</dbReference>
<keyword evidence="3" id="KW-0598">Phosphotransferase system</keyword>
<feature type="domain" description="HPr" evidence="4">
    <location>
        <begin position="1"/>
        <end position="89"/>
    </location>
</feature>
<dbReference type="EMBL" id="BNAL01000002">
    <property type="protein sequence ID" value="GHF94631.1"/>
    <property type="molecule type" value="Genomic_DNA"/>
</dbReference>
<organism evidence="5 6">
    <name type="scientific">Deinococcus piscis</name>
    <dbReference type="NCBI Taxonomy" id="394230"/>
    <lineage>
        <taxon>Bacteria</taxon>
        <taxon>Thermotogati</taxon>
        <taxon>Deinococcota</taxon>
        <taxon>Deinococci</taxon>
        <taxon>Deinococcales</taxon>
        <taxon>Deinococcaceae</taxon>
        <taxon>Deinococcus</taxon>
    </lineage>
</organism>
<evidence type="ECO:0000256" key="2">
    <source>
        <dbReference type="ARBA" id="ARBA00022490"/>
    </source>
</evidence>
<dbReference type="InterPro" id="IPR000032">
    <property type="entry name" value="HPr-like"/>
</dbReference>
<dbReference type="PANTHER" id="PTHR33705:SF2">
    <property type="entry name" value="PHOSPHOCARRIER PROTEIN NPR"/>
    <property type="match status" value="1"/>
</dbReference>
<comment type="subcellular location">
    <subcellularLocation>
        <location evidence="1">Cytoplasm</location>
    </subcellularLocation>
</comment>
<dbReference type="RefSeq" id="WP_189641929.1">
    <property type="nucleotide sequence ID" value="NZ_BNAL01000002.1"/>
</dbReference>
<proteinExistence type="predicted"/>
<evidence type="ECO:0000313" key="6">
    <source>
        <dbReference type="Proteomes" id="UP000632154"/>
    </source>
</evidence>
<dbReference type="Pfam" id="PF00381">
    <property type="entry name" value="PTS-HPr"/>
    <property type="match status" value="1"/>
</dbReference>
<sequence length="89" mass="9234">MEQNFIVTDEHGLHARPASAVVKAATPFAADLKLVAGEKAVNLKSLMSVLSMGLTKGSAFALRAEGDDAQQALDTVGQALVDQGLAQRA</sequence>
<name>A0ABQ3K4A9_9DEIO</name>
<dbReference type="Proteomes" id="UP000632154">
    <property type="component" value="Unassembled WGS sequence"/>
</dbReference>
<gene>
    <name evidence="5" type="primary">ptsH</name>
    <name evidence="5" type="ORF">GCM10017783_03340</name>
</gene>
<keyword evidence="2" id="KW-0963">Cytoplasm</keyword>
<dbReference type="PROSITE" id="PS00589">
    <property type="entry name" value="PTS_HPR_SER"/>
    <property type="match status" value="1"/>
</dbReference>
<evidence type="ECO:0000256" key="1">
    <source>
        <dbReference type="ARBA" id="ARBA00004496"/>
    </source>
</evidence>
<dbReference type="InterPro" id="IPR050399">
    <property type="entry name" value="HPr"/>
</dbReference>
<dbReference type="PANTHER" id="PTHR33705">
    <property type="entry name" value="PHOSPHOCARRIER PROTEIN HPR"/>
    <property type="match status" value="1"/>
</dbReference>
<reference evidence="6" key="1">
    <citation type="journal article" date="2019" name="Int. J. Syst. Evol. Microbiol.">
        <title>The Global Catalogue of Microorganisms (GCM) 10K type strain sequencing project: providing services to taxonomists for standard genome sequencing and annotation.</title>
        <authorList>
            <consortium name="The Broad Institute Genomics Platform"/>
            <consortium name="The Broad Institute Genome Sequencing Center for Infectious Disease"/>
            <person name="Wu L."/>
            <person name="Ma J."/>
        </authorList>
    </citation>
    <scope>NUCLEOTIDE SEQUENCE [LARGE SCALE GENOMIC DNA]</scope>
    <source>
        <strain evidence="6">CGMCC 1.18439</strain>
    </source>
</reference>
<keyword evidence="6" id="KW-1185">Reference proteome</keyword>
<evidence type="ECO:0000256" key="3">
    <source>
        <dbReference type="ARBA" id="ARBA00022683"/>
    </source>
</evidence>
<comment type="caution">
    <text evidence="5">The sequence shown here is derived from an EMBL/GenBank/DDBJ whole genome shotgun (WGS) entry which is preliminary data.</text>
</comment>
<dbReference type="NCBIfam" id="TIGR01003">
    <property type="entry name" value="PTS_HPr_family"/>
    <property type="match status" value="1"/>
</dbReference>
<evidence type="ECO:0000313" key="5">
    <source>
        <dbReference type="EMBL" id="GHF94631.1"/>
    </source>
</evidence>
<dbReference type="PROSITE" id="PS00369">
    <property type="entry name" value="PTS_HPR_HIS"/>
    <property type="match status" value="1"/>
</dbReference>
<dbReference type="CDD" id="cd00367">
    <property type="entry name" value="PTS-HPr_like"/>
    <property type="match status" value="1"/>
</dbReference>
<dbReference type="InterPro" id="IPR001020">
    <property type="entry name" value="PTS_HPr_His_P_site"/>
</dbReference>
<accession>A0ABQ3K4A9</accession>
<evidence type="ECO:0000259" key="4">
    <source>
        <dbReference type="PROSITE" id="PS51350"/>
    </source>
</evidence>
<protein>
    <submittedName>
        <fullName evidence="5">Phosphocarrier protein HPr</fullName>
    </submittedName>
</protein>
<dbReference type="PRINTS" id="PR00107">
    <property type="entry name" value="PHOSPHOCPHPR"/>
</dbReference>
<dbReference type="InterPro" id="IPR002114">
    <property type="entry name" value="PTS_HPr_Ser_P_site"/>
</dbReference>
<dbReference type="Gene3D" id="3.30.1340.10">
    <property type="entry name" value="HPr-like"/>
    <property type="match status" value="1"/>
</dbReference>
<dbReference type="InterPro" id="IPR035895">
    <property type="entry name" value="HPr-like_sf"/>
</dbReference>
<dbReference type="SUPFAM" id="SSF55594">
    <property type="entry name" value="HPr-like"/>
    <property type="match status" value="1"/>
</dbReference>